<dbReference type="PANTHER" id="PTHR13390:SF0">
    <property type="entry name" value="LIPID DROPLET-ASSOCIATED HYDROLASE"/>
    <property type="match status" value="1"/>
</dbReference>
<dbReference type="InterPro" id="IPR029058">
    <property type="entry name" value="AB_hydrolase_fold"/>
</dbReference>
<feature type="region of interest" description="Disordered" evidence="5">
    <location>
        <begin position="260"/>
        <end position="294"/>
    </location>
</feature>
<gene>
    <name evidence="7" type="ORF">LTR97_011904</name>
</gene>
<dbReference type="EMBL" id="JAVRQU010000023">
    <property type="protein sequence ID" value="KAK5690743.1"/>
    <property type="molecule type" value="Genomic_DNA"/>
</dbReference>
<reference evidence="7" key="1">
    <citation type="submission" date="2023-08" db="EMBL/GenBank/DDBJ databases">
        <title>Black Yeasts Isolated from many extreme environments.</title>
        <authorList>
            <person name="Coleine C."/>
            <person name="Stajich J.E."/>
            <person name="Selbmann L."/>
        </authorList>
    </citation>
    <scope>NUCLEOTIDE SEQUENCE</scope>
    <source>
        <strain evidence="7">CCFEE 5810</strain>
    </source>
</reference>
<evidence type="ECO:0000256" key="1">
    <source>
        <dbReference type="ARBA" id="ARBA00004502"/>
    </source>
</evidence>
<accession>A0AAN7VZE7</accession>
<name>A0AAN7VZE7_9PEZI</name>
<keyword evidence="6" id="KW-0472">Membrane</keyword>
<organism evidence="7 8">
    <name type="scientific">Elasticomyces elasticus</name>
    <dbReference type="NCBI Taxonomy" id="574655"/>
    <lineage>
        <taxon>Eukaryota</taxon>
        <taxon>Fungi</taxon>
        <taxon>Dikarya</taxon>
        <taxon>Ascomycota</taxon>
        <taxon>Pezizomycotina</taxon>
        <taxon>Dothideomycetes</taxon>
        <taxon>Dothideomycetidae</taxon>
        <taxon>Mycosphaerellales</taxon>
        <taxon>Teratosphaeriaceae</taxon>
        <taxon>Elasticomyces</taxon>
    </lineage>
</organism>
<keyword evidence="4" id="KW-0378">Hydrolase</keyword>
<comment type="caution">
    <text evidence="7">The sequence shown here is derived from an EMBL/GenBank/DDBJ whole genome shotgun (WGS) entry which is preliminary data.</text>
</comment>
<feature type="transmembrane region" description="Helical" evidence="6">
    <location>
        <begin position="111"/>
        <end position="131"/>
    </location>
</feature>
<dbReference type="PANTHER" id="PTHR13390">
    <property type="entry name" value="LIPASE"/>
    <property type="match status" value="1"/>
</dbReference>
<keyword evidence="3" id="KW-0551">Lipid droplet</keyword>
<comment type="subcellular location">
    <subcellularLocation>
        <location evidence="1">Lipid droplet</location>
    </subcellularLocation>
</comment>
<dbReference type="AlphaFoldDB" id="A0AAN7VZE7"/>
<dbReference type="GO" id="GO:0019915">
    <property type="term" value="P:lipid storage"/>
    <property type="evidence" value="ECO:0007669"/>
    <property type="project" value="InterPro"/>
</dbReference>
<feature type="compositionally biased region" description="Low complexity" evidence="5">
    <location>
        <begin position="260"/>
        <end position="269"/>
    </location>
</feature>
<dbReference type="InterPro" id="IPR019363">
    <property type="entry name" value="LDAH"/>
</dbReference>
<evidence type="ECO:0000256" key="5">
    <source>
        <dbReference type="SAM" id="MobiDB-lite"/>
    </source>
</evidence>
<dbReference type="Pfam" id="PF10230">
    <property type="entry name" value="LIDHydrolase"/>
    <property type="match status" value="2"/>
</dbReference>
<dbReference type="SUPFAM" id="SSF53474">
    <property type="entry name" value="alpha/beta-Hydrolases"/>
    <property type="match status" value="1"/>
</dbReference>
<protein>
    <submittedName>
        <fullName evidence="7">Uncharacterized protein</fullName>
    </submittedName>
</protein>
<feature type="transmembrane region" description="Helical" evidence="6">
    <location>
        <begin position="181"/>
        <end position="205"/>
    </location>
</feature>
<evidence type="ECO:0000313" key="8">
    <source>
        <dbReference type="Proteomes" id="UP001310594"/>
    </source>
</evidence>
<sequence length="391" mass="43261">MALSNEILHTFIEPGPDGKPLPNSKPLLVYFITGNPGLIDYYETTLKRLFDRLRAKQGDTDLYVYGKSLPGFVVVELIPSSPPYDLDQQIEHHTSQLLMMASKLSQERNGAIVPIVLVGHSIGAYMCLEIISRWQAKAAESRAPMEIVGGICLFPTVVDIAKSPTGRTVAPFLALPYSTVIAHYLVKIVFLLVPVFVLTLLVRLITGLESPAAKTTAQFLKSKHGVRQALYLAKHEMTTVAADKWTDSLWGKPPSLSPSTIFSDSTSSTFNARRDSPFRKRSSASTTPKPARTPSADTKLFFYWAKNDHWVADDTRDELISTRGRLSTLISGGRRVSATSELYRPVMEVDEHGIPHAFPAKKTHSLIIGDKLAEYIDEISVPLRARNVMEG</sequence>
<dbReference type="GO" id="GO:0005811">
    <property type="term" value="C:lipid droplet"/>
    <property type="evidence" value="ECO:0007669"/>
    <property type="project" value="UniProtKB-SubCell"/>
</dbReference>
<dbReference type="Gene3D" id="3.40.50.1820">
    <property type="entry name" value="alpha/beta hydrolase"/>
    <property type="match status" value="1"/>
</dbReference>
<evidence type="ECO:0000256" key="3">
    <source>
        <dbReference type="ARBA" id="ARBA00022677"/>
    </source>
</evidence>
<evidence type="ECO:0000256" key="4">
    <source>
        <dbReference type="ARBA" id="ARBA00022801"/>
    </source>
</evidence>
<evidence type="ECO:0000313" key="7">
    <source>
        <dbReference type="EMBL" id="KAK5690743.1"/>
    </source>
</evidence>
<dbReference type="GO" id="GO:0016298">
    <property type="term" value="F:lipase activity"/>
    <property type="evidence" value="ECO:0007669"/>
    <property type="project" value="InterPro"/>
</dbReference>
<comment type="similarity">
    <text evidence="2">Belongs to the AB hydrolase superfamily. LDAH family.</text>
</comment>
<dbReference type="Proteomes" id="UP001310594">
    <property type="component" value="Unassembled WGS sequence"/>
</dbReference>
<proteinExistence type="inferred from homology"/>
<keyword evidence="6" id="KW-0812">Transmembrane</keyword>
<keyword evidence="6" id="KW-1133">Transmembrane helix</keyword>
<evidence type="ECO:0000256" key="2">
    <source>
        <dbReference type="ARBA" id="ARBA00008300"/>
    </source>
</evidence>
<evidence type="ECO:0000256" key="6">
    <source>
        <dbReference type="SAM" id="Phobius"/>
    </source>
</evidence>